<dbReference type="Gene3D" id="3.40.50.2300">
    <property type="match status" value="1"/>
</dbReference>
<organism evidence="4 5">
    <name type="scientific">Parapusillimonas granuli</name>
    <dbReference type="NCBI Taxonomy" id="380911"/>
    <lineage>
        <taxon>Bacteria</taxon>
        <taxon>Pseudomonadati</taxon>
        <taxon>Pseudomonadota</taxon>
        <taxon>Betaproteobacteria</taxon>
        <taxon>Burkholderiales</taxon>
        <taxon>Alcaligenaceae</taxon>
        <taxon>Parapusillimonas</taxon>
    </lineage>
</organism>
<dbReference type="SMART" id="SM00448">
    <property type="entry name" value="REC"/>
    <property type="match status" value="1"/>
</dbReference>
<evidence type="ECO:0000256" key="1">
    <source>
        <dbReference type="PROSITE-ProRule" id="PRU00169"/>
    </source>
</evidence>
<dbReference type="PROSITE" id="PS51832">
    <property type="entry name" value="HD_GYP"/>
    <property type="match status" value="1"/>
</dbReference>
<dbReference type="PROSITE" id="PS50110">
    <property type="entry name" value="RESPONSE_REGULATORY"/>
    <property type="match status" value="1"/>
</dbReference>
<feature type="domain" description="Response regulatory" evidence="2">
    <location>
        <begin position="10"/>
        <end position="125"/>
    </location>
</feature>
<dbReference type="InterPro" id="IPR001789">
    <property type="entry name" value="Sig_transdc_resp-reg_receiver"/>
</dbReference>
<dbReference type="AlphaFoldDB" id="A0A853G446"/>
<dbReference type="InterPro" id="IPR003607">
    <property type="entry name" value="HD/PDEase_dom"/>
</dbReference>
<dbReference type="CDD" id="cd00077">
    <property type="entry name" value="HDc"/>
    <property type="match status" value="1"/>
</dbReference>
<proteinExistence type="predicted"/>
<evidence type="ECO:0000313" key="4">
    <source>
        <dbReference type="EMBL" id="NYT49501.1"/>
    </source>
</evidence>
<feature type="domain" description="HD-GYP" evidence="3">
    <location>
        <begin position="133"/>
        <end position="330"/>
    </location>
</feature>
<dbReference type="RefSeq" id="WP_180154792.1">
    <property type="nucleotide sequence ID" value="NZ_JACCEM010000004.1"/>
</dbReference>
<dbReference type="InterPro" id="IPR037522">
    <property type="entry name" value="HD_GYP_dom"/>
</dbReference>
<feature type="modified residue" description="4-aspartylphosphate" evidence="1">
    <location>
        <position position="58"/>
    </location>
</feature>
<dbReference type="GO" id="GO:0008081">
    <property type="term" value="F:phosphoric diester hydrolase activity"/>
    <property type="evidence" value="ECO:0007669"/>
    <property type="project" value="UniProtKB-ARBA"/>
</dbReference>
<name>A0A853G446_9BURK</name>
<dbReference type="GO" id="GO:0000160">
    <property type="term" value="P:phosphorelay signal transduction system"/>
    <property type="evidence" value="ECO:0007669"/>
    <property type="project" value="InterPro"/>
</dbReference>
<dbReference type="Proteomes" id="UP000559809">
    <property type="component" value="Unassembled WGS sequence"/>
</dbReference>
<dbReference type="PANTHER" id="PTHR45228">
    <property type="entry name" value="CYCLIC DI-GMP PHOSPHODIESTERASE TM_0186-RELATED"/>
    <property type="match status" value="1"/>
</dbReference>
<dbReference type="SUPFAM" id="SSF52172">
    <property type="entry name" value="CheY-like"/>
    <property type="match status" value="1"/>
</dbReference>
<dbReference type="InterPro" id="IPR011006">
    <property type="entry name" value="CheY-like_superfamily"/>
</dbReference>
<evidence type="ECO:0000313" key="5">
    <source>
        <dbReference type="Proteomes" id="UP000559809"/>
    </source>
</evidence>
<dbReference type="SMART" id="SM00471">
    <property type="entry name" value="HDc"/>
    <property type="match status" value="1"/>
</dbReference>
<dbReference type="Pfam" id="PF00072">
    <property type="entry name" value="Response_reg"/>
    <property type="match status" value="1"/>
</dbReference>
<dbReference type="InterPro" id="IPR052020">
    <property type="entry name" value="Cyclic_di-GMP/3'3'-cGAMP_PDE"/>
</dbReference>
<sequence>MESMKGNRRTILLVDDEPTNLQILRHTLQDDYRLLFAKDGLKALDIAGAESPDLILLDIMMPGMSGYEACRRLKRNAATAPIPVIFVTALSEAADEQTGFDLGAVDYITKPFSPLIVKARVRTHLSLVQAETLRRTRLQIVQCLGMAAEYKDNETGMHVIRMSHYARVLALAAGYSAEAAEDLLHAAPMHDVGKIGIPDAILQKPGKLTPAEWATMQGHTEIGGKIIGKHADGLLAMARVIALNHHEKWDGSGYPNGYTGEDIPHVARIVAIADVFDALTSVRPYKPAWTVEAAIELIRSESGRHFDPDLVERFIGCLPEILKIKERWTDHEGAPGEDANAGAPPARAY</sequence>
<dbReference type="SUPFAM" id="SSF109604">
    <property type="entry name" value="HD-domain/PDEase-like"/>
    <property type="match status" value="1"/>
</dbReference>
<dbReference type="Gene3D" id="1.10.3210.10">
    <property type="entry name" value="Hypothetical protein af1432"/>
    <property type="match status" value="1"/>
</dbReference>
<reference evidence="4 5" key="1">
    <citation type="submission" date="2020-07" db="EMBL/GenBank/DDBJ databases">
        <title>Taxonomic revisions and descriptions of new bacterial species based on genomic comparisons in the high-G+C-content subgroup of the family Alcaligenaceae.</title>
        <authorList>
            <person name="Szabo A."/>
            <person name="Felfoldi T."/>
        </authorList>
    </citation>
    <scope>NUCLEOTIDE SEQUENCE [LARGE SCALE GENOMIC DNA]</scope>
    <source>
        <strain evidence="4 5">LMG 24012</strain>
    </source>
</reference>
<dbReference type="PANTHER" id="PTHR45228:SF5">
    <property type="entry name" value="CYCLIC DI-GMP PHOSPHODIESTERASE VC_1348-RELATED"/>
    <property type="match status" value="1"/>
</dbReference>
<protein>
    <submittedName>
        <fullName evidence="4">Two-component system response regulator</fullName>
    </submittedName>
</protein>
<accession>A0A853G446</accession>
<keyword evidence="1" id="KW-0597">Phosphoprotein</keyword>
<comment type="caution">
    <text evidence="4">The sequence shown here is derived from an EMBL/GenBank/DDBJ whole genome shotgun (WGS) entry which is preliminary data.</text>
</comment>
<evidence type="ECO:0000259" key="2">
    <source>
        <dbReference type="PROSITE" id="PS50110"/>
    </source>
</evidence>
<evidence type="ECO:0000259" key="3">
    <source>
        <dbReference type="PROSITE" id="PS51832"/>
    </source>
</evidence>
<keyword evidence="5" id="KW-1185">Reference proteome</keyword>
<dbReference type="EMBL" id="JACCEM010000004">
    <property type="protein sequence ID" value="NYT49501.1"/>
    <property type="molecule type" value="Genomic_DNA"/>
</dbReference>
<gene>
    <name evidence="4" type="ORF">H0A72_09310</name>
</gene>
<dbReference type="CDD" id="cd19920">
    <property type="entry name" value="REC_PA4781-like"/>
    <property type="match status" value="1"/>
</dbReference>
<dbReference type="Pfam" id="PF13487">
    <property type="entry name" value="HD_5"/>
    <property type="match status" value="1"/>
</dbReference>